<proteinExistence type="predicted"/>
<comment type="caution">
    <text evidence="1">The sequence shown here is derived from an EMBL/GenBank/DDBJ whole genome shotgun (WGS) entry which is preliminary data.</text>
</comment>
<keyword evidence="2" id="KW-1185">Reference proteome</keyword>
<reference evidence="1" key="1">
    <citation type="submission" date="2020-08" db="EMBL/GenBank/DDBJ databases">
        <title>Multicomponent nature underlies the extraordinary mechanical properties of spider dragline silk.</title>
        <authorList>
            <person name="Kono N."/>
            <person name="Nakamura H."/>
            <person name="Mori M."/>
            <person name="Yoshida Y."/>
            <person name="Ohtoshi R."/>
            <person name="Malay A.D."/>
            <person name="Moran D.A.P."/>
            <person name="Tomita M."/>
            <person name="Numata K."/>
            <person name="Arakawa K."/>
        </authorList>
    </citation>
    <scope>NUCLEOTIDE SEQUENCE</scope>
</reference>
<evidence type="ECO:0000313" key="2">
    <source>
        <dbReference type="Proteomes" id="UP000887013"/>
    </source>
</evidence>
<evidence type="ECO:0000313" key="1">
    <source>
        <dbReference type="EMBL" id="GFU01106.1"/>
    </source>
</evidence>
<gene>
    <name evidence="1" type="ORF">NPIL_625771</name>
</gene>
<organism evidence="1 2">
    <name type="scientific">Nephila pilipes</name>
    <name type="common">Giant wood spider</name>
    <name type="synonym">Nephila maculata</name>
    <dbReference type="NCBI Taxonomy" id="299642"/>
    <lineage>
        <taxon>Eukaryota</taxon>
        <taxon>Metazoa</taxon>
        <taxon>Ecdysozoa</taxon>
        <taxon>Arthropoda</taxon>
        <taxon>Chelicerata</taxon>
        <taxon>Arachnida</taxon>
        <taxon>Araneae</taxon>
        <taxon>Araneomorphae</taxon>
        <taxon>Entelegynae</taxon>
        <taxon>Araneoidea</taxon>
        <taxon>Nephilidae</taxon>
        <taxon>Nephila</taxon>
    </lineage>
</organism>
<name>A0A8X6Q5G6_NEPPI</name>
<dbReference type="Proteomes" id="UP000887013">
    <property type="component" value="Unassembled WGS sequence"/>
</dbReference>
<sequence>MTKELGEQRAACDRNTCSCRSRRGCNITPQQQEVTSSFSLCSKTQFPQTNTLEWVATLHNSTMETRIIESFSDFSLRHTSVLLDLSTSERRSWEVFSRGNEVVLDLWEFRDMRCELNGTWYV</sequence>
<dbReference type="EMBL" id="BMAW01027213">
    <property type="protein sequence ID" value="GFU01106.1"/>
    <property type="molecule type" value="Genomic_DNA"/>
</dbReference>
<dbReference type="AlphaFoldDB" id="A0A8X6Q5G6"/>
<protein>
    <submittedName>
        <fullName evidence="1">Uncharacterized protein</fullName>
    </submittedName>
</protein>
<accession>A0A8X6Q5G6</accession>